<accession>A0ABT0BB00</accession>
<sequence>MQTFTQRLYRWQMDGPVAPLVVGILIAGRTIFALFSGSASASNSGLLRKDAPATYWFIVGLSSISSIFLFATAYAKLQ</sequence>
<name>A0ABT0BB00_9SPHN</name>
<dbReference type="Proteomes" id="UP001162881">
    <property type="component" value="Unassembled WGS sequence"/>
</dbReference>
<organism evidence="2 3">
    <name type="scientific">Novosphingobium organovorum</name>
    <dbReference type="NCBI Taxonomy" id="2930092"/>
    <lineage>
        <taxon>Bacteria</taxon>
        <taxon>Pseudomonadati</taxon>
        <taxon>Pseudomonadota</taxon>
        <taxon>Alphaproteobacteria</taxon>
        <taxon>Sphingomonadales</taxon>
        <taxon>Sphingomonadaceae</taxon>
        <taxon>Novosphingobium</taxon>
    </lineage>
</organism>
<keyword evidence="3" id="KW-1185">Reference proteome</keyword>
<evidence type="ECO:0000256" key="1">
    <source>
        <dbReference type="SAM" id="Phobius"/>
    </source>
</evidence>
<keyword evidence="1" id="KW-0472">Membrane</keyword>
<evidence type="ECO:0000313" key="3">
    <source>
        <dbReference type="Proteomes" id="UP001162881"/>
    </source>
</evidence>
<feature type="transmembrane region" description="Helical" evidence="1">
    <location>
        <begin position="55"/>
        <end position="75"/>
    </location>
</feature>
<dbReference type="RefSeq" id="WP_244017847.1">
    <property type="nucleotide sequence ID" value="NZ_JALHLF010000012.1"/>
</dbReference>
<proteinExistence type="predicted"/>
<gene>
    <name evidence="2" type="ORF">MTR62_05650</name>
</gene>
<keyword evidence="1" id="KW-1133">Transmembrane helix</keyword>
<reference evidence="2" key="1">
    <citation type="submission" date="2022-03" db="EMBL/GenBank/DDBJ databases">
        <title>Identification of a novel bacterium isolated from mangrove sediments.</title>
        <authorList>
            <person name="Pan X."/>
        </authorList>
    </citation>
    <scope>NUCLEOTIDE SEQUENCE</scope>
    <source>
        <strain evidence="2">B1949</strain>
    </source>
</reference>
<feature type="transmembrane region" description="Helical" evidence="1">
    <location>
        <begin position="17"/>
        <end position="35"/>
    </location>
</feature>
<dbReference type="EMBL" id="JALHLF010000012">
    <property type="protein sequence ID" value="MCJ2182183.1"/>
    <property type="molecule type" value="Genomic_DNA"/>
</dbReference>
<evidence type="ECO:0000313" key="2">
    <source>
        <dbReference type="EMBL" id="MCJ2182183.1"/>
    </source>
</evidence>
<comment type="caution">
    <text evidence="2">The sequence shown here is derived from an EMBL/GenBank/DDBJ whole genome shotgun (WGS) entry which is preliminary data.</text>
</comment>
<protein>
    <submittedName>
        <fullName evidence="2">Uncharacterized protein</fullName>
    </submittedName>
</protein>
<keyword evidence="1" id="KW-0812">Transmembrane</keyword>